<dbReference type="EMBL" id="JANPWB010000002">
    <property type="protein sequence ID" value="KAJ1209229.1"/>
    <property type="molecule type" value="Genomic_DNA"/>
</dbReference>
<reference evidence="1" key="1">
    <citation type="journal article" date="2022" name="bioRxiv">
        <title>Sequencing and chromosome-scale assembly of the giantPleurodeles waltlgenome.</title>
        <authorList>
            <person name="Brown T."/>
            <person name="Elewa A."/>
            <person name="Iarovenko S."/>
            <person name="Subramanian E."/>
            <person name="Araus A.J."/>
            <person name="Petzold A."/>
            <person name="Susuki M."/>
            <person name="Suzuki K.-i.T."/>
            <person name="Hayashi T."/>
            <person name="Toyoda A."/>
            <person name="Oliveira C."/>
            <person name="Osipova E."/>
            <person name="Leigh N.D."/>
            <person name="Simon A."/>
            <person name="Yun M.H."/>
        </authorList>
    </citation>
    <scope>NUCLEOTIDE SEQUENCE</scope>
    <source>
        <strain evidence="1">20211129_DDA</strain>
        <tissue evidence="1">Liver</tissue>
    </source>
</reference>
<sequence length="170" mass="18382">MLDQLPDPCISNRCTGGKGETLEISYGIDDVMPLAEMYNVSFIAVDRVINGAVDDTDPDGIFVDKRTSNEADRVEVAADEICAIRDCLVNGKDAIVRVFVDESEMFAVIPVVTYVDDAVVTGLGWDTWDNVAVVDIVIFIEGSVDGLVFFVIDSLKRVAGPNEGEETGLS</sequence>
<gene>
    <name evidence="1" type="ORF">NDU88_004607</name>
</gene>
<accession>A0AAV7WAU8</accession>
<evidence type="ECO:0000313" key="2">
    <source>
        <dbReference type="Proteomes" id="UP001066276"/>
    </source>
</evidence>
<dbReference type="AlphaFoldDB" id="A0AAV7WAU8"/>
<evidence type="ECO:0000313" key="1">
    <source>
        <dbReference type="EMBL" id="KAJ1209229.1"/>
    </source>
</evidence>
<dbReference type="Proteomes" id="UP001066276">
    <property type="component" value="Chromosome 1_2"/>
</dbReference>
<comment type="caution">
    <text evidence="1">The sequence shown here is derived from an EMBL/GenBank/DDBJ whole genome shotgun (WGS) entry which is preliminary data.</text>
</comment>
<protein>
    <submittedName>
        <fullName evidence="1">Uncharacterized protein</fullName>
    </submittedName>
</protein>
<name>A0AAV7WAU8_PLEWA</name>
<proteinExistence type="predicted"/>
<organism evidence="1 2">
    <name type="scientific">Pleurodeles waltl</name>
    <name type="common">Iberian ribbed newt</name>
    <dbReference type="NCBI Taxonomy" id="8319"/>
    <lineage>
        <taxon>Eukaryota</taxon>
        <taxon>Metazoa</taxon>
        <taxon>Chordata</taxon>
        <taxon>Craniata</taxon>
        <taxon>Vertebrata</taxon>
        <taxon>Euteleostomi</taxon>
        <taxon>Amphibia</taxon>
        <taxon>Batrachia</taxon>
        <taxon>Caudata</taxon>
        <taxon>Salamandroidea</taxon>
        <taxon>Salamandridae</taxon>
        <taxon>Pleurodelinae</taxon>
        <taxon>Pleurodeles</taxon>
    </lineage>
</organism>
<keyword evidence="2" id="KW-1185">Reference proteome</keyword>